<gene>
    <name evidence="2" type="ORF">N5J77_28260</name>
</gene>
<protein>
    <submittedName>
        <fullName evidence="2">Uncharacterized protein</fullName>
    </submittedName>
</protein>
<keyword evidence="1" id="KW-1133">Transmembrane helix</keyword>
<keyword evidence="1" id="KW-0812">Transmembrane</keyword>
<dbReference type="EMBL" id="JAOCKX010000083">
    <property type="protein sequence ID" value="MDH2135027.1"/>
    <property type="molecule type" value="Genomic_DNA"/>
</dbReference>
<evidence type="ECO:0000256" key="1">
    <source>
        <dbReference type="SAM" id="Phobius"/>
    </source>
</evidence>
<keyword evidence="1" id="KW-0472">Membrane</keyword>
<evidence type="ECO:0000313" key="2">
    <source>
        <dbReference type="EMBL" id="MDH2135027.1"/>
    </source>
</evidence>
<dbReference type="RefSeq" id="WP_272939640.1">
    <property type="nucleotide sequence ID" value="NZ_CP020925.1"/>
</dbReference>
<organism evidence="2 3">
    <name type="scientific">Sphingobium yanoikuyae</name>
    <name type="common">Sphingomonas yanoikuyae</name>
    <dbReference type="NCBI Taxonomy" id="13690"/>
    <lineage>
        <taxon>Bacteria</taxon>
        <taxon>Pseudomonadati</taxon>
        <taxon>Pseudomonadota</taxon>
        <taxon>Alphaproteobacteria</taxon>
        <taxon>Sphingomonadales</taxon>
        <taxon>Sphingomonadaceae</taxon>
        <taxon>Sphingobium</taxon>
    </lineage>
</organism>
<feature type="transmembrane region" description="Helical" evidence="1">
    <location>
        <begin position="12"/>
        <end position="32"/>
    </location>
</feature>
<reference evidence="2" key="1">
    <citation type="submission" date="2022-09" db="EMBL/GenBank/DDBJ databases">
        <title>Intensive care unit water sources are persistently colonized with multi-drug resistant bacteria and are the site of extensive horizontal gene transfer of antibiotic resistance genes.</title>
        <authorList>
            <person name="Diorio-Toth L."/>
        </authorList>
    </citation>
    <scope>NUCLEOTIDE SEQUENCE</scope>
    <source>
        <strain evidence="2">GD03659</strain>
    </source>
</reference>
<accession>A0AA43BFN4</accession>
<name>A0AA43BFN4_SPHYA</name>
<dbReference type="AlphaFoldDB" id="A0AA43BFN4"/>
<sequence>MFKIMDWLPVVFILFKVAVLGAGMFFVVRWHYEQDRKAEKGRC</sequence>
<proteinExistence type="predicted"/>
<evidence type="ECO:0000313" key="3">
    <source>
        <dbReference type="Proteomes" id="UP001162318"/>
    </source>
</evidence>
<dbReference type="Proteomes" id="UP001162318">
    <property type="component" value="Unassembled WGS sequence"/>
</dbReference>
<comment type="caution">
    <text evidence="2">The sequence shown here is derived from an EMBL/GenBank/DDBJ whole genome shotgun (WGS) entry which is preliminary data.</text>
</comment>